<protein>
    <submittedName>
        <fullName evidence="1">Uncharacterized protein</fullName>
    </submittedName>
</protein>
<dbReference type="AlphaFoldDB" id="A0A1X7VJV5"/>
<accession>A0A1X7VJV5</accession>
<name>A0A1X7VJV5_AMPQE</name>
<dbReference type="EnsemblMetazoa" id="Aqu2.1.40095_001">
    <property type="protein sequence ID" value="Aqu2.1.40095_001"/>
    <property type="gene ID" value="Aqu2.1.40095"/>
</dbReference>
<evidence type="ECO:0000313" key="1">
    <source>
        <dbReference type="EnsemblMetazoa" id="Aqu2.1.40095_001"/>
    </source>
</evidence>
<sequence>EAGHQINLNCRQIEIKGWIAAVSADNPASCSLGGFKEGGRAKRLLALYD</sequence>
<organism evidence="1">
    <name type="scientific">Amphimedon queenslandica</name>
    <name type="common">Sponge</name>
    <dbReference type="NCBI Taxonomy" id="400682"/>
    <lineage>
        <taxon>Eukaryota</taxon>
        <taxon>Metazoa</taxon>
        <taxon>Porifera</taxon>
        <taxon>Demospongiae</taxon>
        <taxon>Heteroscleromorpha</taxon>
        <taxon>Haplosclerida</taxon>
        <taxon>Niphatidae</taxon>
        <taxon>Amphimedon</taxon>
    </lineage>
</organism>
<dbReference type="InParanoid" id="A0A1X7VJV5"/>
<reference evidence="1" key="1">
    <citation type="submission" date="2017-05" db="UniProtKB">
        <authorList>
            <consortium name="EnsemblMetazoa"/>
        </authorList>
    </citation>
    <scope>IDENTIFICATION</scope>
</reference>
<proteinExistence type="predicted"/>